<dbReference type="PROSITE" id="PS50956">
    <property type="entry name" value="HTH_ASNC_2"/>
    <property type="match status" value="1"/>
</dbReference>
<dbReference type="InterPro" id="IPR036390">
    <property type="entry name" value="WH_DNA-bd_sf"/>
</dbReference>
<evidence type="ECO:0000256" key="1">
    <source>
        <dbReference type="ARBA" id="ARBA00023015"/>
    </source>
</evidence>
<dbReference type="Gene3D" id="1.10.10.10">
    <property type="entry name" value="Winged helix-like DNA-binding domain superfamily/Winged helix DNA-binding domain"/>
    <property type="match status" value="1"/>
</dbReference>
<dbReference type="EMBL" id="CP104013">
    <property type="protein sequence ID" value="UYP47688.1"/>
    <property type="molecule type" value="Genomic_DNA"/>
</dbReference>
<feature type="domain" description="HTH asnC-type" evidence="4">
    <location>
        <begin position="1"/>
        <end position="62"/>
    </location>
</feature>
<name>A0ABY6HWF8_9ARCH</name>
<evidence type="ECO:0000259" key="4">
    <source>
        <dbReference type="PROSITE" id="PS50956"/>
    </source>
</evidence>
<sequence length="194" mass="22718">MDKVDIKLLAAMEQNARVSLKNLARDLNVKTSTIYHRLHKLRESNILERFTIVVNPEEIGLTVHSLISIRLKKMVIGKLDSMFLESFAKFLSDQYQEVLFSSVGNDEQIWIIATFRDDKHFAKFNELIKENPYIESFNTIMFNKILKGKKIFTFMGDMLEQEEDGEYFDDNSDEVIDKKEKEAQNDENTSEVFF</sequence>
<organism evidence="5 6">
    <name type="scientific">Candidatus Lokiarchaeum ossiferum</name>
    <dbReference type="NCBI Taxonomy" id="2951803"/>
    <lineage>
        <taxon>Archaea</taxon>
        <taxon>Promethearchaeati</taxon>
        <taxon>Promethearchaeota</taxon>
        <taxon>Promethearchaeia</taxon>
        <taxon>Promethearchaeales</taxon>
        <taxon>Promethearchaeaceae</taxon>
        <taxon>Candidatus Lokiarchaeum</taxon>
    </lineage>
</organism>
<keyword evidence="1" id="KW-0805">Transcription regulation</keyword>
<dbReference type="Proteomes" id="UP001208689">
    <property type="component" value="Chromosome"/>
</dbReference>
<protein>
    <recommendedName>
        <fullName evidence="4">HTH asnC-type domain-containing protein</fullName>
    </recommendedName>
</protein>
<dbReference type="SUPFAM" id="SSF46785">
    <property type="entry name" value="Winged helix' DNA-binding domain"/>
    <property type="match status" value="1"/>
</dbReference>
<keyword evidence="2" id="KW-0238">DNA-binding</keyword>
<evidence type="ECO:0000313" key="6">
    <source>
        <dbReference type="Proteomes" id="UP001208689"/>
    </source>
</evidence>
<reference evidence="5" key="1">
    <citation type="submission" date="2022-09" db="EMBL/GenBank/DDBJ databases">
        <title>Actin cytoskeleton and complex cell architecture in an #Asgard archaeon.</title>
        <authorList>
            <person name="Ponce Toledo R.I."/>
            <person name="Schleper C."/>
            <person name="Rodrigues Oliveira T."/>
            <person name="Wollweber F."/>
            <person name="Xu J."/>
            <person name="Rittmann S."/>
            <person name="Klingl A."/>
            <person name="Pilhofer M."/>
        </authorList>
    </citation>
    <scope>NUCLEOTIDE SEQUENCE</scope>
    <source>
        <strain evidence="5">B-35</strain>
    </source>
</reference>
<evidence type="ECO:0000256" key="3">
    <source>
        <dbReference type="ARBA" id="ARBA00023163"/>
    </source>
</evidence>
<accession>A0ABY6HWF8</accession>
<dbReference type="SMART" id="SM00344">
    <property type="entry name" value="HTH_ASNC"/>
    <property type="match status" value="1"/>
</dbReference>
<proteinExistence type="predicted"/>
<keyword evidence="6" id="KW-1185">Reference proteome</keyword>
<dbReference type="InterPro" id="IPR036388">
    <property type="entry name" value="WH-like_DNA-bd_sf"/>
</dbReference>
<dbReference type="InterPro" id="IPR019888">
    <property type="entry name" value="Tscrpt_reg_AsnC-like"/>
</dbReference>
<evidence type="ECO:0000313" key="5">
    <source>
        <dbReference type="EMBL" id="UYP47688.1"/>
    </source>
</evidence>
<dbReference type="Pfam" id="PF13404">
    <property type="entry name" value="HTH_AsnC-type"/>
    <property type="match status" value="1"/>
</dbReference>
<keyword evidence="3" id="KW-0804">Transcription</keyword>
<dbReference type="PANTHER" id="PTHR30154:SF34">
    <property type="entry name" value="TRANSCRIPTIONAL REGULATOR AZLB"/>
    <property type="match status" value="1"/>
</dbReference>
<gene>
    <name evidence="5" type="ORF">NEF87_003973</name>
</gene>
<dbReference type="PANTHER" id="PTHR30154">
    <property type="entry name" value="LEUCINE-RESPONSIVE REGULATORY PROTEIN"/>
    <property type="match status" value="1"/>
</dbReference>
<evidence type="ECO:0000256" key="2">
    <source>
        <dbReference type="ARBA" id="ARBA00023125"/>
    </source>
</evidence>
<dbReference type="InterPro" id="IPR000485">
    <property type="entry name" value="AsnC-type_HTH_dom"/>
</dbReference>
<dbReference type="PRINTS" id="PR00033">
    <property type="entry name" value="HTHASNC"/>
</dbReference>